<feature type="region of interest" description="Disordered" evidence="6">
    <location>
        <begin position="404"/>
        <end position="441"/>
    </location>
</feature>
<feature type="transmembrane region" description="Helical" evidence="7">
    <location>
        <begin position="258"/>
        <end position="276"/>
    </location>
</feature>
<dbReference type="InterPro" id="IPR011701">
    <property type="entry name" value="MFS"/>
</dbReference>
<dbReference type="InterPro" id="IPR036259">
    <property type="entry name" value="MFS_trans_sf"/>
</dbReference>
<dbReference type="Gene3D" id="1.20.1250.20">
    <property type="entry name" value="MFS general substrate transporter like domains"/>
    <property type="match status" value="1"/>
</dbReference>
<feature type="transmembrane region" description="Helical" evidence="7">
    <location>
        <begin position="48"/>
        <end position="68"/>
    </location>
</feature>
<reference evidence="8" key="1">
    <citation type="submission" date="2022-10" db="EMBL/GenBank/DDBJ databases">
        <title>The complete genomes of actinobacterial strains from the NBC collection.</title>
        <authorList>
            <person name="Joergensen T.S."/>
            <person name="Alvarez Arevalo M."/>
            <person name="Sterndorff E.B."/>
            <person name="Faurdal D."/>
            <person name="Vuksanovic O."/>
            <person name="Mourched A.-S."/>
            <person name="Charusanti P."/>
            <person name="Shaw S."/>
            <person name="Blin K."/>
            <person name="Weber T."/>
        </authorList>
    </citation>
    <scope>NUCLEOTIDE SEQUENCE</scope>
    <source>
        <strain evidence="8">NBC_00119</strain>
    </source>
</reference>
<keyword evidence="4 7" id="KW-1133">Transmembrane helix</keyword>
<evidence type="ECO:0000313" key="8">
    <source>
        <dbReference type="EMBL" id="WTS13484.1"/>
    </source>
</evidence>
<name>A0AAU1UA27_9ACTN</name>
<organism evidence="8">
    <name type="scientific">Streptomyces sp. NBC_00119</name>
    <dbReference type="NCBI Taxonomy" id="2975659"/>
    <lineage>
        <taxon>Bacteria</taxon>
        <taxon>Bacillati</taxon>
        <taxon>Actinomycetota</taxon>
        <taxon>Actinomycetes</taxon>
        <taxon>Kitasatosporales</taxon>
        <taxon>Streptomycetaceae</taxon>
        <taxon>Streptomyces</taxon>
    </lineage>
</organism>
<dbReference type="AlphaFoldDB" id="A0AAU1UA27"/>
<gene>
    <name evidence="8" type="ORF">OHU69_22000</name>
</gene>
<feature type="transmembrane region" description="Helical" evidence="7">
    <location>
        <begin position="20"/>
        <end position="42"/>
    </location>
</feature>
<dbReference type="PANTHER" id="PTHR23513:SF11">
    <property type="entry name" value="STAPHYLOFERRIN A TRANSPORTER"/>
    <property type="match status" value="1"/>
</dbReference>
<comment type="subcellular location">
    <subcellularLocation>
        <location evidence="1">Cell membrane</location>
        <topology evidence="1">Multi-pass membrane protein</topology>
    </subcellularLocation>
</comment>
<keyword evidence="3 7" id="KW-0812">Transmembrane</keyword>
<keyword evidence="2" id="KW-1003">Cell membrane</keyword>
<evidence type="ECO:0000256" key="5">
    <source>
        <dbReference type="ARBA" id="ARBA00023136"/>
    </source>
</evidence>
<evidence type="ECO:0000256" key="3">
    <source>
        <dbReference type="ARBA" id="ARBA00022692"/>
    </source>
</evidence>
<dbReference type="Pfam" id="PF07690">
    <property type="entry name" value="MFS_1"/>
    <property type="match status" value="1"/>
</dbReference>
<feature type="transmembrane region" description="Helical" evidence="7">
    <location>
        <begin position="288"/>
        <end position="306"/>
    </location>
</feature>
<dbReference type="PANTHER" id="PTHR23513">
    <property type="entry name" value="INTEGRAL MEMBRANE EFFLUX PROTEIN-RELATED"/>
    <property type="match status" value="1"/>
</dbReference>
<dbReference type="GO" id="GO:0005886">
    <property type="term" value="C:plasma membrane"/>
    <property type="evidence" value="ECO:0007669"/>
    <property type="project" value="UniProtKB-SubCell"/>
</dbReference>
<feature type="transmembrane region" description="Helical" evidence="7">
    <location>
        <begin position="149"/>
        <end position="168"/>
    </location>
</feature>
<feature type="compositionally biased region" description="Low complexity" evidence="6">
    <location>
        <begin position="431"/>
        <end position="441"/>
    </location>
</feature>
<proteinExistence type="predicted"/>
<feature type="transmembrane region" description="Helical" evidence="7">
    <location>
        <begin position="224"/>
        <end position="246"/>
    </location>
</feature>
<evidence type="ECO:0000256" key="2">
    <source>
        <dbReference type="ARBA" id="ARBA00022475"/>
    </source>
</evidence>
<feature type="transmembrane region" description="Helical" evidence="7">
    <location>
        <begin position="352"/>
        <end position="373"/>
    </location>
</feature>
<evidence type="ECO:0000256" key="1">
    <source>
        <dbReference type="ARBA" id="ARBA00004651"/>
    </source>
</evidence>
<keyword evidence="5 7" id="KW-0472">Membrane</keyword>
<dbReference type="SUPFAM" id="SSF103473">
    <property type="entry name" value="MFS general substrate transporter"/>
    <property type="match status" value="1"/>
</dbReference>
<sequence length="441" mass="45386">MPRPSLRHPLLRNARFRRFFLGRLLSLVGDAVIPSALALAVLRATGSASALALVLGCAMVPRLVLLPLGGVIADRFNPRIVALTTDLVRCAGQLFVGIELLSGKPELWQIAVAEAVGGAASAFAMPTLASLIVGIVGEKDRQAANSALAVVRSGTLAGGPALAGLLVLTAGPGWAFVLDAASFAVSAALLATLRLSRTTTPAEDRRSLRSDLVEGWHEVRSRGWYWTSLVAHATWNGGAAVFATLGPAVAVKELGGDGAWIVIAQAGAVGLLLGSLLSGRARPRRPVLTGNLVLTTYVLPLGLLALHAPAPAVAAAFGVALAGLGFFNPLWETAVQTAVPAAVLARVTSYDWLLSLAAMPLGYVLAPLAADAWGEATPLWIAAAAVGLACVATAGVPGVRQFTLNTPADDPTDAPAGKVSSRDRPPRPSAPRRTPAGRPRP</sequence>
<evidence type="ECO:0000256" key="4">
    <source>
        <dbReference type="ARBA" id="ARBA00022989"/>
    </source>
</evidence>
<dbReference type="GO" id="GO:0022857">
    <property type="term" value="F:transmembrane transporter activity"/>
    <property type="evidence" value="ECO:0007669"/>
    <property type="project" value="InterPro"/>
</dbReference>
<feature type="transmembrane region" description="Helical" evidence="7">
    <location>
        <begin position="174"/>
        <end position="196"/>
    </location>
</feature>
<feature type="transmembrane region" description="Helical" evidence="7">
    <location>
        <begin position="312"/>
        <end position="331"/>
    </location>
</feature>
<evidence type="ECO:0000256" key="7">
    <source>
        <dbReference type="SAM" id="Phobius"/>
    </source>
</evidence>
<dbReference type="CDD" id="cd06173">
    <property type="entry name" value="MFS_MefA_like"/>
    <property type="match status" value="1"/>
</dbReference>
<evidence type="ECO:0000256" key="6">
    <source>
        <dbReference type="SAM" id="MobiDB-lite"/>
    </source>
</evidence>
<accession>A0AAU1UA27</accession>
<feature type="transmembrane region" description="Helical" evidence="7">
    <location>
        <begin position="379"/>
        <end position="399"/>
    </location>
</feature>
<protein>
    <submittedName>
        <fullName evidence="8">MFS transporter</fullName>
    </submittedName>
</protein>
<dbReference type="EMBL" id="CP108195">
    <property type="protein sequence ID" value="WTS13484.1"/>
    <property type="molecule type" value="Genomic_DNA"/>
</dbReference>